<evidence type="ECO:0000313" key="2">
    <source>
        <dbReference type="Proteomes" id="UP000190867"/>
    </source>
</evidence>
<dbReference type="OrthoDB" id="5464529at2"/>
<dbReference type="InterPro" id="IPR006441">
    <property type="entry name" value="Phage_P2_GpN"/>
</dbReference>
<dbReference type="EMBL" id="MUYA01000008">
    <property type="protein sequence ID" value="OOR98867.1"/>
    <property type="molecule type" value="Genomic_DNA"/>
</dbReference>
<dbReference type="AlphaFoldDB" id="A0A1T0AR97"/>
<gene>
    <name evidence="1" type="ORF">B0187_06285</name>
</gene>
<protein>
    <submittedName>
        <fullName evidence="1">Capsid protein</fullName>
    </submittedName>
</protein>
<dbReference type="Pfam" id="PF05125">
    <property type="entry name" value="Phage_cap_P2"/>
    <property type="match status" value="1"/>
</dbReference>
<proteinExistence type="predicted"/>
<name>A0A1T0AR97_9PAST</name>
<reference evidence="1 2" key="1">
    <citation type="submission" date="2017-02" db="EMBL/GenBank/DDBJ databases">
        <title>Draft genome sequence of Haemophilus paracuniculus CCUG 43573 type strain.</title>
        <authorList>
            <person name="Engstrom-Jakobsson H."/>
            <person name="Salva-Serra F."/>
            <person name="Thorell K."/>
            <person name="Gonzales-Siles L."/>
            <person name="Karlsson R."/>
            <person name="Boulund F."/>
            <person name="Engstrand L."/>
            <person name="Kristiansson E."/>
            <person name="Moore E."/>
        </authorList>
    </citation>
    <scope>NUCLEOTIDE SEQUENCE [LARGE SCALE GENOMIC DNA]</scope>
    <source>
        <strain evidence="1 2">CCUG 43573</strain>
    </source>
</reference>
<comment type="caution">
    <text evidence="1">The sequence shown here is derived from an EMBL/GenBank/DDBJ whole genome shotgun (WGS) entry which is preliminary data.</text>
</comment>
<dbReference type="Proteomes" id="UP000190867">
    <property type="component" value="Unassembled WGS sequence"/>
</dbReference>
<sequence length="315" mass="35441">MSIRTFAHSLKLDPKNGDLVYFDDSPEEQKKFLKRLKQNRLFKLLNLVETTHERGGAMGLFTPIAGTTDTDREDRKPKQALAPYQQYHCEQINIDSFITYSQMDQHNVENDQGEYLNKLLDKATLKGLLMVGWNGTGRNGTSNPEQNPLAQDVKVGWLEKIRTGKPQAIINGASVGKTGAYKSLNALMKHALTQITPSYASGGDMIAICGREIIGDSLIQFEQADFEDLAELLTLTKKTIGGVKAVSIPYFPSNAILLTPLHNLSLYIHLNNIRRRVIDRPERDALMTFFSFNADYVVEDFNACFLIENIELIEE</sequence>
<organism evidence="1 2">
    <name type="scientific">Haemophilus paracuniculus</name>
    <dbReference type="NCBI Taxonomy" id="734"/>
    <lineage>
        <taxon>Bacteria</taxon>
        <taxon>Pseudomonadati</taxon>
        <taxon>Pseudomonadota</taxon>
        <taxon>Gammaproteobacteria</taxon>
        <taxon>Pasteurellales</taxon>
        <taxon>Pasteurellaceae</taxon>
        <taxon>Haemophilus</taxon>
    </lineage>
</organism>
<dbReference type="RefSeq" id="WP_078237012.1">
    <property type="nucleotide sequence ID" value="NZ_MUYA01000008.1"/>
</dbReference>
<accession>A0A1T0AR97</accession>
<evidence type="ECO:0000313" key="1">
    <source>
        <dbReference type="EMBL" id="OOR98867.1"/>
    </source>
</evidence>
<keyword evidence="2" id="KW-1185">Reference proteome</keyword>
<dbReference type="STRING" id="734.B0187_06285"/>